<comment type="caution">
    <text evidence="1">The sequence shown here is derived from an EMBL/GenBank/DDBJ whole genome shotgun (WGS) entry which is preliminary data.</text>
</comment>
<reference evidence="1" key="1">
    <citation type="submission" date="2017-07" db="EMBL/GenBank/DDBJ databases">
        <title>Taro Niue Genome Assembly and Annotation.</title>
        <authorList>
            <person name="Atibalentja N."/>
            <person name="Keating K."/>
            <person name="Fields C.J."/>
        </authorList>
    </citation>
    <scope>NUCLEOTIDE SEQUENCE</scope>
    <source>
        <strain evidence="1">Niue_2</strain>
        <tissue evidence="1">Leaf</tissue>
    </source>
</reference>
<keyword evidence="2" id="KW-1185">Reference proteome</keyword>
<dbReference type="Proteomes" id="UP000652761">
    <property type="component" value="Unassembled WGS sequence"/>
</dbReference>
<evidence type="ECO:0000313" key="1">
    <source>
        <dbReference type="EMBL" id="MQM23243.1"/>
    </source>
</evidence>
<accession>A0A843XVT1</accession>
<organism evidence="1 2">
    <name type="scientific">Colocasia esculenta</name>
    <name type="common">Wild taro</name>
    <name type="synonym">Arum esculentum</name>
    <dbReference type="NCBI Taxonomy" id="4460"/>
    <lineage>
        <taxon>Eukaryota</taxon>
        <taxon>Viridiplantae</taxon>
        <taxon>Streptophyta</taxon>
        <taxon>Embryophyta</taxon>
        <taxon>Tracheophyta</taxon>
        <taxon>Spermatophyta</taxon>
        <taxon>Magnoliopsida</taxon>
        <taxon>Liliopsida</taxon>
        <taxon>Araceae</taxon>
        <taxon>Aroideae</taxon>
        <taxon>Colocasieae</taxon>
        <taxon>Colocasia</taxon>
    </lineage>
</organism>
<sequence length="73" mass="8198">MKDLAFCYEIDATQMKQNIQFKVLAKAPIGVNPWPLRWCQRPALDANTHSGVQRSGRQLLWPASAAELLSSET</sequence>
<protein>
    <submittedName>
        <fullName evidence="1">Uncharacterized protein</fullName>
    </submittedName>
</protein>
<proteinExistence type="predicted"/>
<name>A0A843XVT1_COLES</name>
<gene>
    <name evidence="1" type="ORF">Taro_056307</name>
</gene>
<dbReference type="EMBL" id="NMUH01015553">
    <property type="protein sequence ID" value="MQM23243.1"/>
    <property type="molecule type" value="Genomic_DNA"/>
</dbReference>
<evidence type="ECO:0000313" key="2">
    <source>
        <dbReference type="Proteomes" id="UP000652761"/>
    </source>
</evidence>
<feature type="non-terminal residue" evidence="1">
    <location>
        <position position="1"/>
    </location>
</feature>
<dbReference type="AlphaFoldDB" id="A0A843XVT1"/>